<protein>
    <submittedName>
        <fullName evidence="1">Uncharacterized protein</fullName>
    </submittedName>
</protein>
<keyword evidence="2" id="KW-1185">Reference proteome</keyword>
<evidence type="ECO:0000313" key="1">
    <source>
        <dbReference type="EMBL" id="GGM39446.1"/>
    </source>
</evidence>
<organism evidence="1 2">
    <name type="scientific">Paraliobacillus quinghaiensis</name>
    <dbReference type="NCBI Taxonomy" id="470815"/>
    <lineage>
        <taxon>Bacteria</taxon>
        <taxon>Bacillati</taxon>
        <taxon>Bacillota</taxon>
        <taxon>Bacilli</taxon>
        <taxon>Bacillales</taxon>
        <taxon>Bacillaceae</taxon>
        <taxon>Paraliobacillus</taxon>
    </lineage>
</organism>
<gene>
    <name evidence="1" type="ORF">GCM10011351_27010</name>
</gene>
<evidence type="ECO:0000313" key="2">
    <source>
        <dbReference type="Proteomes" id="UP000618460"/>
    </source>
</evidence>
<reference evidence="1" key="1">
    <citation type="journal article" date="2014" name="Int. J. Syst. Evol. Microbiol.">
        <title>Complete genome sequence of Corynebacterium casei LMG S-19264T (=DSM 44701T), isolated from a smear-ripened cheese.</title>
        <authorList>
            <consortium name="US DOE Joint Genome Institute (JGI-PGF)"/>
            <person name="Walter F."/>
            <person name="Albersmeier A."/>
            <person name="Kalinowski J."/>
            <person name="Ruckert C."/>
        </authorList>
    </citation>
    <scope>NUCLEOTIDE SEQUENCE</scope>
    <source>
        <strain evidence="1">CGMCC 1.6333</strain>
    </source>
</reference>
<dbReference type="EMBL" id="BMLG01000020">
    <property type="protein sequence ID" value="GGM39446.1"/>
    <property type="molecule type" value="Genomic_DNA"/>
</dbReference>
<sequence length="132" mass="15272">MDNLNDLISQAKLTHREVSNRVGNSENWFNDAYNNNEDIQISSFAKVLSVVSEEHEISEYKLMDIFNEKILNISSLLTRLSDEEEKYISDFIIAEKKLFLDILGDWASLAYKNKLNNKEVELISKVKDLISL</sequence>
<accession>A0A917TVD5</accession>
<dbReference type="Proteomes" id="UP000618460">
    <property type="component" value="Unassembled WGS sequence"/>
</dbReference>
<reference evidence="1" key="2">
    <citation type="submission" date="2020-09" db="EMBL/GenBank/DDBJ databases">
        <authorList>
            <person name="Sun Q."/>
            <person name="Zhou Y."/>
        </authorList>
    </citation>
    <scope>NUCLEOTIDE SEQUENCE</scope>
    <source>
        <strain evidence="1">CGMCC 1.6333</strain>
    </source>
</reference>
<dbReference type="AlphaFoldDB" id="A0A917TVD5"/>
<name>A0A917TVD5_9BACI</name>
<proteinExistence type="predicted"/>
<comment type="caution">
    <text evidence="1">The sequence shown here is derived from an EMBL/GenBank/DDBJ whole genome shotgun (WGS) entry which is preliminary data.</text>
</comment>